<dbReference type="EMBL" id="UINC01028009">
    <property type="protein sequence ID" value="SVB08245.1"/>
    <property type="molecule type" value="Genomic_DNA"/>
</dbReference>
<dbReference type="PANTHER" id="PTHR43584">
    <property type="entry name" value="NUCLEOTIDYL TRANSFERASE"/>
    <property type="match status" value="1"/>
</dbReference>
<evidence type="ECO:0000256" key="2">
    <source>
        <dbReference type="ARBA" id="ARBA00022695"/>
    </source>
</evidence>
<dbReference type="GO" id="GO:0016779">
    <property type="term" value="F:nucleotidyltransferase activity"/>
    <property type="evidence" value="ECO:0007669"/>
    <property type="project" value="UniProtKB-KW"/>
</dbReference>
<protein>
    <recommendedName>
        <fullName evidence="4">MobA-like NTP transferase domain-containing protein</fullName>
    </recommendedName>
</protein>
<organism evidence="3">
    <name type="scientific">marine metagenome</name>
    <dbReference type="NCBI Taxonomy" id="408172"/>
    <lineage>
        <taxon>unclassified sequences</taxon>
        <taxon>metagenomes</taxon>
        <taxon>ecological metagenomes</taxon>
    </lineage>
</organism>
<dbReference type="PANTHER" id="PTHR43584:SF5">
    <property type="entry name" value="PROTEIN LICC"/>
    <property type="match status" value="1"/>
</dbReference>
<gene>
    <name evidence="3" type="ORF">METZ01_LOCUS161099</name>
</gene>
<dbReference type="Gene3D" id="3.90.550.10">
    <property type="entry name" value="Spore Coat Polysaccharide Biosynthesis Protein SpsA, Chain A"/>
    <property type="match status" value="1"/>
</dbReference>
<dbReference type="AlphaFoldDB" id="A0A382B3A4"/>
<reference evidence="3" key="1">
    <citation type="submission" date="2018-05" db="EMBL/GenBank/DDBJ databases">
        <authorList>
            <person name="Lanie J.A."/>
            <person name="Ng W.-L."/>
            <person name="Kazmierczak K.M."/>
            <person name="Andrzejewski T.M."/>
            <person name="Davidsen T.M."/>
            <person name="Wayne K.J."/>
            <person name="Tettelin H."/>
            <person name="Glass J.I."/>
            <person name="Rusch D."/>
            <person name="Podicherti R."/>
            <person name="Tsui H.-C.T."/>
            <person name="Winkler M.E."/>
        </authorList>
    </citation>
    <scope>NUCLEOTIDE SEQUENCE</scope>
</reference>
<keyword evidence="2" id="KW-0548">Nucleotidyltransferase</keyword>
<keyword evidence="1" id="KW-0808">Transferase</keyword>
<evidence type="ECO:0000313" key="3">
    <source>
        <dbReference type="EMBL" id="SVB08245.1"/>
    </source>
</evidence>
<dbReference type="InterPro" id="IPR029044">
    <property type="entry name" value="Nucleotide-diphossugar_trans"/>
</dbReference>
<proteinExistence type="predicted"/>
<evidence type="ECO:0008006" key="4">
    <source>
        <dbReference type="Google" id="ProtNLM"/>
    </source>
</evidence>
<evidence type="ECO:0000256" key="1">
    <source>
        <dbReference type="ARBA" id="ARBA00022679"/>
    </source>
</evidence>
<sequence>ITIHSVPLLTRSLLQLSNLGVKKVILVVGYRSEMFKDHYGSSYMGMDIHYVFNPDWSTTNNLVSFDLANPLIDTDYILLEGDLIYTEDAIGRMNCINSMAVAPLETHMDGTVVTINEDHLVKTMYLKSNKTKYQASDLLYKTVNIYCFSLSSHINVVQPEVKHLLGQGANQSYYEQAIAQAIEKQTLAMKAVSFADQLWYEIDTPEDYEKAKDLFKDE</sequence>
<feature type="non-terminal residue" evidence="3">
    <location>
        <position position="1"/>
    </location>
</feature>
<name>A0A382B3A4_9ZZZZ</name>
<accession>A0A382B3A4</accession>
<dbReference type="InterPro" id="IPR050065">
    <property type="entry name" value="GlmU-like"/>
</dbReference>
<dbReference type="SUPFAM" id="SSF53448">
    <property type="entry name" value="Nucleotide-diphospho-sugar transferases"/>
    <property type="match status" value="1"/>
</dbReference>